<evidence type="ECO:0000313" key="2">
    <source>
        <dbReference type="EMBL" id="KAK7802041.1"/>
    </source>
</evidence>
<dbReference type="EMBL" id="JBBHLL010000479">
    <property type="protein sequence ID" value="KAK7802041.1"/>
    <property type="molecule type" value="Genomic_DNA"/>
</dbReference>
<feature type="compositionally biased region" description="Basic residues" evidence="1">
    <location>
        <begin position="38"/>
        <end position="47"/>
    </location>
</feature>
<evidence type="ECO:0000256" key="1">
    <source>
        <dbReference type="SAM" id="MobiDB-lite"/>
    </source>
</evidence>
<dbReference type="Proteomes" id="UP001488838">
    <property type="component" value="Unassembled WGS sequence"/>
</dbReference>
<proteinExistence type="predicted"/>
<gene>
    <name evidence="2" type="ORF">U0070_025714</name>
</gene>
<keyword evidence="3" id="KW-1185">Reference proteome</keyword>
<accession>A0AAW0HLH5</accession>
<sequence>MGFQTPGAEHGRECRIPDNRSSDGAGASSPQDRGLVVMKHRYGHRKPATSYIRTTTNKNARAHSAATSTGSAKTSTALMWAKGHPLGQCHSVKPEAWDGEKKANPHHQELLSPTTQKQ</sequence>
<feature type="region of interest" description="Disordered" evidence="1">
    <location>
        <begin position="1"/>
        <end position="73"/>
    </location>
</feature>
<feature type="region of interest" description="Disordered" evidence="1">
    <location>
        <begin position="90"/>
        <end position="118"/>
    </location>
</feature>
<feature type="compositionally biased region" description="Basic and acidic residues" evidence="1">
    <location>
        <begin position="9"/>
        <end position="21"/>
    </location>
</feature>
<comment type="caution">
    <text evidence="2">The sequence shown here is derived from an EMBL/GenBank/DDBJ whole genome shotgun (WGS) entry which is preliminary data.</text>
</comment>
<feature type="compositionally biased region" description="Basic and acidic residues" evidence="1">
    <location>
        <begin position="92"/>
        <end position="109"/>
    </location>
</feature>
<organism evidence="2 3">
    <name type="scientific">Myodes glareolus</name>
    <name type="common">Bank vole</name>
    <name type="synonym">Clethrionomys glareolus</name>
    <dbReference type="NCBI Taxonomy" id="447135"/>
    <lineage>
        <taxon>Eukaryota</taxon>
        <taxon>Metazoa</taxon>
        <taxon>Chordata</taxon>
        <taxon>Craniata</taxon>
        <taxon>Vertebrata</taxon>
        <taxon>Euteleostomi</taxon>
        <taxon>Mammalia</taxon>
        <taxon>Eutheria</taxon>
        <taxon>Euarchontoglires</taxon>
        <taxon>Glires</taxon>
        <taxon>Rodentia</taxon>
        <taxon>Myomorpha</taxon>
        <taxon>Muroidea</taxon>
        <taxon>Cricetidae</taxon>
        <taxon>Arvicolinae</taxon>
        <taxon>Myodes</taxon>
    </lineage>
</organism>
<evidence type="ECO:0000313" key="3">
    <source>
        <dbReference type="Proteomes" id="UP001488838"/>
    </source>
</evidence>
<reference evidence="2 3" key="1">
    <citation type="journal article" date="2023" name="bioRxiv">
        <title>Conserved and derived expression patterns and positive selection on dental genes reveal complex evolutionary context of ever-growing rodent molars.</title>
        <authorList>
            <person name="Calamari Z.T."/>
            <person name="Song A."/>
            <person name="Cohen E."/>
            <person name="Akter M."/>
            <person name="Roy R.D."/>
            <person name="Hallikas O."/>
            <person name="Christensen M.M."/>
            <person name="Li P."/>
            <person name="Marangoni P."/>
            <person name="Jernvall J."/>
            <person name="Klein O.D."/>
        </authorList>
    </citation>
    <scope>NUCLEOTIDE SEQUENCE [LARGE SCALE GENOMIC DNA]</scope>
    <source>
        <strain evidence="2">V071</strain>
    </source>
</reference>
<protein>
    <submittedName>
        <fullName evidence="2">Uncharacterized protein</fullName>
    </submittedName>
</protein>
<name>A0AAW0HLH5_MYOGA</name>
<feature type="compositionally biased region" description="Low complexity" evidence="1">
    <location>
        <begin position="62"/>
        <end position="73"/>
    </location>
</feature>
<dbReference type="AlphaFoldDB" id="A0AAW0HLH5"/>